<dbReference type="PRINTS" id="PR00081">
    <property type="entry name" value="GDHRDH"/>
</dbReference>
<keyword evidence="2" id="KW-0521">NADP</keyword>
<dbReference type="HOGENOM" id="CLU_010194_8_0_1"/>
<dbReference type="Proteomes" id="UP000014074">
    <property type="component" value="Unassembled WGS sequence"/>
</dbReference>
<dbReference type="KEGG" id="tmn:UCRPA7_621"/>
<reference evidence="5" key="1">
    <citation type="journal article" date="2013" name="Genome Announc.">
        <title>Draft genome sequence of the ascomycete Phaeoacremonium aleophilum strain UCR-PA7, a causal agent of the esca disease complex in grapevines.</title>
        <authorList>
            <person name="Blanco-Ulate B."/>
            <person name="Rolshausen P."/>
            <person name="Cantu D."/>
        </authorList>
    </citation>
    <scope>NUCLEOTIDE SEQUENCE [LARGE SCALE GENOMIC DNA]</scope>
    <source>
        <strain evidence="5">UCR-PA7</strain>
    </source>
</reference>
<evidence type="ECO:0000313" key="5">
    <source>
        <dbReference type="Proteomes" id="UP000014074"/>
    </source>
</evidence>
<dbReference type="EMBL" id="KB932812">
    <property type="protein sequence ID" value="EOO03803.1"/>
    <property type="molecule type" value="Genomic_DNA"/>
</dbReference>
<protein>
    <submittedName>
        <fullName evidence="4">Putative short chain dehydrogenase reductase protein</fullName>
    </submittedName>
</protein>
<evidence type="ECO:0000256" key="3">
    <source>
        <dbReference type="ARBA" id="ARBA00023002"/>
    </source>
</evidence>
<keyword evidence="5" id="KW-1185">Reference proteome</keyword>
<sequence>MAGASKIAIGARSSVADLEPEIKKAAAEAGRPEPQVLALELDVSSEDSVRKAAEVIGTSFGDSLDVLINNAGYLETWLPVAESNPLDWWRSWEVNIKGTYLCCRYMLPLLLKSEGKTLINVTSAGAHNMSPGASAYQTSRFATCRFTEFVHHEYSDQGLVAIAIHPGGIKTELALNMPKAMHAILIDEVELPADMMVWLSKEPREWLSGRFVSCCWDVNELEGRKKEIVENDLLKFRMKV</sequence>
<evidence type="ECO:0000256" key="2">
    <source>
        <dbReference type="ARBA" id="ARBA00022857"/>
    </source>
</evidence>
<dbReference type="GO" id="GO:0016491">
    <property type="term" value="F:oxidoreductase activity"/>
    <property type="evidence" value="ECO:0007669"/>
    <property type="project" value="UniProtKB-KW"/>
</dbReference>
<keyword evidence="3" id="KW-0560">Oxidoreductase</keyword>
<dbReference type="RefSeq" id="XP_007911406.1">
    <property type="nucleotide sequence ID" value="XM_007913215.1"/>
</dbReference>
<dbReference type="AlphaFoldDB" id="R8BWS2"/>
<dbReference type="InterPro" id="IPR002347">
    <property type="entry name" value="SDR_fam"/>
</dbReference>
<dbReference type="Pfam" id="PF00106">
    <property type="entry name" value="adh_short"/>
    <property type="match status" value="1"/>
</dbReference>
<name>R8BWS2_PHAM7</name>
<dbReference type="PANTHER" id="PTHR43391:SF14">
    <property type="entry name" value="DEHYDROGENASE_REDUCTASE SDR FAMILY PROTEIN 7-LIKE"/>
    <property type="match status" value="1"/>
</dbReference>
<proteinExistence type="inferred from homology"/>
<evidence type="ECO:0000313" key="4">
    <source>
        <dbReference type="EMBL" id="EOO03803.1"/>
    </source>
</evidence>
<evidence type="ECO:0000256" key="1">
    <source>
        <dbReference type="ARBA" id="ARBA00006484"/>
    </source>
</evidence>
<dbReference type="OrthoDB" id="1933717at2759"/>
<accession>R8BWS2</accession>
<dbReference type="SUPFAM" id="SSF51735">
    <property type="entry name" value="NAD(P)-binding Rossmann-fold domains"/>
    <property type="match status" value="1"/>
</dbReference>
<organism evidence="4 5">
    <name type="scientific">Phaeoacremonium minimum (strain UCR-PA7)</name>
    <name type="common">Esca disease fungus</name>
    <name type="synonym">Togninia minima</name>
    <dbReference type="NCBI Taxonomy" id="1286976"/>
    <lineage>
        <taxon>Eukaryota</taxon>
        <taxon>Fungi</taxon>
        <taxon>Dikarya</taxon>
        <taxon>Ascomycota</taxon>
        <taxon>Pezizomycotina</taxon>
        <taxon>Sordariomycetes</taxon>
        <taxon>Sordariomycetidae</taxon>
        <taxon>Togniniales</taxon>
        <taxon>Togniniaceae</taxon>
        <taxon>Phaeoacremonium</taxon>
    </lineage>
</organism>
<dbReference type="InterPro" id="IPR036291">
    <property type="entry name" value="NAD(P)-bd_dom_sf"/>
</dbReference>
<gene>
    <name evidence="4" type="ORF">UCRPA7_621</name>
</gene>
<dbReference type="PANTHER" id="PTHR43391">
    <property type="entry name" value="RETINOL DEHYDROGENASE-RELATED"/>
    <property type="match status" value="1"/>
</dbReference>
<dbReference type="Gene3D" id="3.40.50.720">
    <property type="entry name" value="NAD(P)-binding Rossmann-like Domain"/>
    <property type="match status" value="1"/>
</dbReference>
<dbReference type="GeneID" id="19326842"/>
<dbReference type="eggNOG" id="KOG0725">
    <property type="taxonomic scope" value="Eukaryota"/>
</dbReference>
<comment type="similarity">
    <text evidence="1">Belongs to the short-chain dehydrogenases/reductases (SDR) family.</text>
</comment>
<dbReference type="CDD" id="cd05233">
    <property type="entry name" value="SDR_c"/>
    <property type="match status" value="1"/>
</dbReference>